<protein>
    <submittedName>
        <fullName evidence="2">Lysophospholipid acyltransferase family protein</fullName>
    </submittedName>
</protein>
<sequence length="268" mass="29492">MNSPAPRRRFPWPVRSDRPEVTVANYEAVYDYYGAGRRRDWFTYPLLRVIDAIYRPRVRISAETVAELTRLNREGVGVIVAANHPSKQDPTVLAATLFDKRIRFLCTGMGLTKDPIFRSPLRPLFEYTGTIPVFRAKNYEGTASEIHVAAATRLIEVCVNRIVEGGVVLTFVEGTNSSADDLRILRLESVKKGVGLIVTGAHAANARVAVLPMGLVYHGREHNTVPPRHAVAAAGPVITWDSGPAPTIDEVRVAVRDGIEAALTAAWE</sequence>
<gene>
    <name evidence="2" type="ORF">ACFFVD_04070</name>
</gene>
<organism evidence="2 3">
    <name type="scientific">Dietzia aerolata</name>
    <dbReference type="NCBI Taxonomy" id="595984"/>
    <lineage>
        <taxon>Bacteria</taxon>
        <taxon>Bacillati</taxon>
        <taxon>Actinomycetota</taxon>
        <taxon>Actinomycetes</taxon>
        <taxon>Mycobacteriales</taxon>
        <taxon>Dietziaceae</taxon>
        <taxon>Dietzia</taxon>
    </lineage>
</organism>
<dbReference type="EMBL" id="JBHMDY010000002">
    <property type="protein sequence ID" value="MFB9258969.1"/>
    <property type="molecule type" value="Genomic_DNA"/>
</dbReference>
<dbReference type="Pfam" id="PF01553">
    <property type="entry name" value="Acyltransferase"/>
    <property type="match status" value="1"/>
</dbReference>
<dbReference type="RefSeq" id="WP_380023083.1">
    <property type="nucleotide sequence ID" value="NZ_JBHMDY010000002.1"/>
</dbReference>
<dbReference type="GO" id="GO:0016746">
    <property type="term" value="F:acyltransferase activity"/>
    <property type="evidence" value="ECO:0007669"/>
    <property type="project" value="UniProtKB-KW"/>
</dbReference>
<keyword evidence="2" id="KW-0808">Transferase</keyword>
<keyword evidence="2" id="KW-0012">Acyltransferase</keyword>
<evidence type="ECO:0000313" key="2">
    <source>
        <dbReference type="EMBL" id="MFB9258969.1"/>
    </source>
</evidence>
<comment type="caution">
    <text evidence="2">The sequence shown here is derived from an EMBL/GenBank/DDBJ whole genome shotgun (WGS) entry which is preliminary data.</text>
</comment>
<reference evidence="2 3" key="1">
    <citation type="submission" date="2024-09" db="EMBL/GenBank/DDBJ databases">
        <authorList>
            <person name="Sun Q."/>
            <person name="Mori K."/>
        </authorList>
    </citation>
    <scope>NUCLEOTIDE SEQUENCE [LARGE SCALE GENOMIC DNA]</scope>
    <source>
        <strain evidence="2 3">CCM 7659</strain>
    </source>
</reference>
<dbReference type="SUPFAM" id="SSF69593">
    <property type="entry name" value="Glycerol-3-phosphate (1)-acyltransferase"/>
    <property type="match status" value="1"/>
</dbReference>
<proteinExistence type="predicted"/>
<dbReference type="InterPro" id="IPR002123">
    <property type="entry name" value="Plipid/glycerol_acylTrfase"/>
</dbReference>
<name>A0ABV5JMM8_9ACTN</name>
<dbReference type="SMART" id="SM00563">
    <property type="entry name" value="PlsC"/>
    <property type="match status" value="1"/>
</dbReference>
<evidence type="ECO:0000313" key="3">
    <source>
        <dbReference type="Proteomes" id="UP001589700"/>
    </source>
</evidence>
<dbReference type="Proteomes" id="UP001589700">
    <property type="component" value="Unassembled WGS sequence"/>
</dbReference>
<keyword evidence="3" id="KW-1185">Reference proteome</keyword>
<accession>A0ABV5JMM8</accession>
<feature type="domain" description="Phospholipid/glycerol acyltransferase" evidence="1">
    <location>
        <begin position="78"/>
        <end position="218"/>
    </location>
</feature>
<evidence type="ECO:0000259" key="1">
    <source>
        <dbReference type="SMART" id="SM00563"/>
    </source>
</evidence>